<comment type="catalytic activity">
    <reaction evidence="5">
        <text>adenylyl-molybdopterin + molybdate = Mo-molybdopterin + AMP + H(+)</text>
        <dbReference type="Rhea" id="RHEA:35047"/>
        <dbReference type="ChEBI" id="CHEBI:15378"/>
        <dbReference type="ChEBI" id="CHEBI:36264"/>
        <dbReference type="ChEBI" id="CHEBI:62727"/>
        <dbReference type="ChEBI" id="CHEBI:71302"/>
        <dbReference type="ChEBI" id="CHEBI:456215"/>
        <dbReference type="EC" id="2.10.1.1"/>
    </reaction>
</comment>
<evidence type="ECO:0000256" key="5">
    <source>
        <dbReference type="ARBA" id="ARBA00047317"/>
    </source>
</evidence>
<dbReference type="InterPro" id="IPR001453">
    <property type="entry name" value="MoaB/Mog_dom"/>
</dbReference>
<dbReference type="Gene3D" id="2.40.340.10">
    <property type="entry name" value="MoeA, C-terminal, domain IV"/>
    <property type="match status" value="1"/>
</dbReference>
<evidence type="ECO:0000313" key="8">
    <source>
        <dbReference type="EMBL" id="MBK0398818.1"/>
    </source>
</evidence>
<keyword evidence="6" id="KW-0500">Molybdenum</keyword>
<evidence type="ECO:0000259" key="7">
    <source>
        <dbReference type="SMART" id="SM00852"/>
    </source>
</evidence>
<dbReference type="AlphaFoldDB" id="A0A8J7SCT1"/>
<sequence length="396" mass="40979">MIPVADALARLLALVEPLPGETVPLAEAGGRVMLDDAVATRDQPPFDASAMDGYAVRAAEAVTGADLEVAGQSAAGRAFGGALPRGGAVRIFTGAPVPEGADAILIQEDAERQGSRVRVVTPPGRGEYVRPRGMDFPAGFRLPGPRRLAARDVALLAAMNLPTVTVARRPVVALIPTGDELVEPGETPGADQIVSSNNYGLATMLAAIGAVPRMCPIARDTRASLVAALEVARGADFIVTLGGASVGDHDLVAEVFGAEGLALDFFKVAMRPGKPLMAGRIGGSVMLGLPGNPVSSMICGEIFLRPAIDRALGLPARARPRRRGRIEAAIEANGPREHYMRAVMREGADGVALLSTLSRQDSNLLATLAEANALIVRAPHSPAAAQGEAVEFIALD</sequence>
<evidence type="ECO:0000313" key="9">
    <source>
        <dbReference type="Proteomes" id="UP000655420"/>
    </source>
</evidence>
<keyword evidence="9" id="KW-1185">Reference proteome</keyword>
<dbReference type="Gene3D" id="2.170.190.11">
    <property type="entry name" value="Molybdopterin biosynthesis moea protein, domain 3"/>
    <property type="match status" value="1"/>
</dbReference>
<keyword evidence="6" id="KW-0479">Metal-binding</keyword>
<dbReference type="InterPro" id="IPR005110">
    <property type="entry name" value="MoeA_linker/N"/>
</dbReference>
<dbReference type="NCBIfam" id="NF045515">
    <property type="entry name" value="Glp_gephyrin"/>
    <property type="match status" value="1"/>
</dbReference>
<name>A0A8J7SCT1_9RHOB</name>
<dbReference type="InterPro" id="IPR038987">
    <property type="entry name" value="MoeA-like"/>
</dbReference>
<evidence type="ECO:0000256" key="4">
    <source>
        <dbReference type="ARBA" id="ARBA00023150"/>
    </source>
</evidence>
<dbReference type="RefSeq" id="WP_200608464.1">
    <property type="nucleotide sequence ID" value="NZ_JAEHHL010000002.1"/>
</dbReference>
<proteinExistence type="inferred from homology"/>
<comment type="pathway">
    <text evidence="2 6">Cofactor biosynthesis; molybdopterin biosynthesis.</text>
</comment>
<comment type="caution">
    <text evidence="8">The sequence shown here is derived from an EMBL/GenBank/DDBJ whole genome shotgun (WGS) entry which is preliminary data.</text>
</comment>
<dbReference type="CDD" id="cd00887">
    <property type="entry name" value="MoeA"/>
    <property type="match status" value="1"/>
</dbReference>
<comment type="similarity">
    <text evidence="3 6">Belongs to the MoeA family.</text>
</comment>
<dbReference type="GO" id="GO:0061599">
    <property type="term" value="F:molybdopterin molybdotransferase activity"/>
    <property type="evidence" value="ECO:0007669"/>
    <property type="project" value="UniProtKB-UniRule"/>
</dbReference>
<keyword evidence="4 6" id="KW-0501">Molybdenum cofactor biosynthesis</keyword>
<comment type="cofactor">
    <cofactor evidence="6">
        <name>Mg(2+)</name>
        <dbReference type="ChEBI" id="CHEBI:18420"/>
    </cofactor>
</comment>
<dbReference type="GO" id="GO:0006777">
    <property type="term" value="P:Mo-molybdopterin cofactor biosynthetic process"/>
    <property type="evidence" value="ECO:0007669"/>
    <property type="project" value="UniProtKB-UniRule"/>
</dbReference>
<dbReference type="EC" id="2.10.1.1" evidence="6"/>
<dbReference type="SUPFAM" id="SSF53218">
    <property type="entry name" value="Molybdenum cofactor biosynthesis proteins"/>
    <property type="match status" value="1"/>
</dbReference>
<dbReference type="EMBL" id="JAEHHL010000002">
    <property type="protein sequence ID" value="MBK0398818.1"/>
    <property type="molecule type" value="Genomic_DNA"/>
</dbReference>
<dbReference type="PANTHER" id="PTHR10192:SF5">
    <property type="entry name" value="GEPHYRIN"/>
    <property type="match status" value="1"/>
</dbReference>
<gene>
    <name evidence="8" type="ORF">H0I76_06430</name>
</gene>
<dbReference type="InterPro" id="IPR005111">
    <property type="entry name" value="MoeA_C_domain_IV"/>
</dbReference>
<evidence type="ECO:0000256" key="2">
    <source>
        <dbReference type="ARBA" id="ARBA00005046"/>
    </source>
</evidence>
<dbReference type="Pfam" id="PF03453">
    <property type="entry name" value="MoeA_N"/>
    <property type="match status" value="1"/>
</dbReference>
<reference evidence="8" key="1">
    <citation type="submission" date="2020-12" db="EMBL/GenBank/DDBJ databases">
        <title>Bacterial taxonomy.</title>
        <authorList>
            <person name="Pan X."/>
        </authorList>
    </citation>
    <scope>NUCLEOTIDE SEQUENCE</scope>
    <source>
        <strain evidence="8">M0105</strain>
    </source>
</reference>
<dbReference type="SUPFAM" id="SSF63882">
    <property type="entry name" value="MoeA N-terminal region -like"/>
    <property type="match status" value="1"/>
</dbReference>
<protein>
    <recommendedName>
        <fullName evidence="6">Molybdopterin molybdenumtransferase</fullName>
        <ecNumber evidence="6">2.10.1.1</ecNumber>
    </recommendedName>
</protein>
<dbReference type="Proteomes" id="UP000655420">
    <property type="component" value="Unassembled WGS sequence"/>
</dbReference>
<dbReference type="SMART" id="SM00852">
    <property type="entry name" value="MoCF_biosynth"/>
    <property type="match status" value="1"/>
</dbReference>
<organism evidence="8 9">
    <name type="scientific">Thermohalobaculum xanthum</name>
    <dbReference type="NCBI Taxonomy" id="2753746"/>
    <lineage>
        <taxon>Bacteria</taxon>
        <taxon>Pseudomonadati</taxon>
        <taxon>Pseudomonadota</taxon>
        <taxon>Alphaproteobacteria</taxon>
        <taxon>Rhodobacterales</taxon>
        <taxon>Paracoccaceae</taxon>
        <taxon>Thermohalobaculum</taxon>
    </lineage>
</organism>
<dbReference type="GO" id="GO:0046872">
    <property type="term" value="F:metal ion binding"/>
    <property type="evidence" value="ECO:0007669"/>
    <property type="project" value="UniProtKB-UniRule"/>
</dbReference>
<dbReference type="Pfam" id="PF03454">
    <property type="entry name" value="MoeA_C"/>
    <property type="match status" value="1"/>
</dbReference>
<evidence type="ECO:0000256" key="3">
    <source>
        <dbReference type="ARBA" id="ARBA00010763"/>
    </source>
</evidence>
<accession>A0A8J7SCT1</accession>
<comment type="function">
    <text evidence="1 6">Catalyzes the insertion of molybdate into adenylated molybdopterin with the concomitant release of AMP.</text>
</comment>
<keyword evidence="6" id="KW-0460">Magnesium</keyword>
<dbReference type="PANTHER" id="PTHR10192">
    <property type="entry name" value="MOLYBDOPTERIN BIOSYNTHESIS PROTEIN"/>
    <property type="match status" value="1"/>
</dbReference>
<dbReference type="InterPro" id="IPR036135">
    <property type="entry name" value="MoeA_linker/N_sf"/>
</dbReference>
<dbReference type="Gene3D" id="3.90.105.10">
    <property type="entry name" value="Molybdopterin biosynthesis moea protein, domain 2"/>
    <property type="match status" value="1"/>
</dbReference>
<dbReference type="Pfam" id="PF00994">
    <property type="entry name" value="MoCF_biosynth"/>
    <property type="match status" value="1"/>
</dbReference>
<feature type="domain" description="MoaB/Mog" evidence="7">
    <location>
        <begin position="173"/>
        <end position="310"/>
    </location>
</feature>
<keyword evidence="6" id="KW-0808">Transferase</keyword>
<dbReference type="GO" id="GO:0005829">
    <property type="term" value="C:cytosol"/>
    <property type="evidence" value="ECO:0007669"/>
    <property type="project" value="TreeGrafter"/>
</dbReference>
<dbReference type="InterPro" id="IPR036425">
    <property type="entry name" value="MoaB/Mog-like_dom_sf"/>
</dbReference>
<dbReference type="Gene3D" id="3.40.980.10">
    <property type="entry name" value="MoaB/Mog-like domain"/>
    <property type="match status" value="1"/>
</dbReference>
<dbReference type="SUPFAM" id="SSF63867">
    <property type="entry name" value="MoeA C-terminal domain-like"/>
    <property type="match status" value="1"/>
</dbReference>
<dbReference type="UniPathway" id="UPA00344"/>
<evidence type="ECO:0000256" key="1">
    <source>
        <dbReference type="ARBA" id="ARBA00002901"/>
    </source>
</evidence>
<dbReference type="InterPro" id="IPR036688">
    <property type="entry name" value="MoeA_C_domain_IV_sf"/>
</dbReference>
<evidence type="ECO:0000256" key="6">
    <source>
        <dbReference type="RuleBase" id="RU365090"/>
    </source>
</evidence>